<proteinExistence type="predicted"/>
<protein>
    <submittedName>
        <fullName evidence="1">Uncharacterized protein</fullName>
    </submittedName>
</protein>
<evidence type="ECO:0000313" key="2">
    <source>
        <dbReference type="Proteomes" id="UP000613266"/>
    </source>
</evidence>
<comment type="caution">
    <text evidence="1">The sequence shown here is derived from an EMBL/GenBank/DDBJ whole genome shotgun (WGS) entry which is preliminary data.</text>
</comment>
<organism evidence="1 2">
    <name type="scientific">Inhella proteolytica</name>
    <dbReference type="NCBI Taxonomy" id="2795029"/>
    <lineage>
        <taxon>Bacteria</taxon>
        <taxon>Pseudomonadati</taxon>
        <taxon>Pseudomonadota</taxon>
        <taxon>Betaproteobacteria</taxon>
        <taxon>Burkholderiales</taxon>
        <taxon>Sphaerotilaceae</taxon>
        <taxon>Inhella</taxon>
    </lineage>
</organism>
<keyword evidence="2" id="KW-1185">Reference proteome</keyword>
<reference evidence="1" key="1">
    <citation type="submission" date="2020-12" db="EMBL/GenBank/DDBJ databases">
        <title>The genome sequence of Inhella sp. 1Y17.</title>
        <authorList>
            <person name="Liu Y."/>
        </authorList>
    </citation>
    <scope>NUCLEOTIDE SEQUENCE</scope>
    <source>
        <strain evidence="1">1Y17</strain>
    </source>
</reference>
<name>A0A931J598_9BURK</name>
<dbReference type="EMBL" id="JAEDAK010000005">
    <property type="protein sequence ID" value="MBH9577107.1"/>
    <property type="molecule type" value="Genomic_DNA"/>
</dbReference>
<dbReference type="AlphaFoldDB" id="A0A931J598"/>
<dbReference type="RefSeq" id="WP_198110881.1">
    <property type="nucleotide sequence ID" value="NZ_JAEDAK010000005.1"/>
</dbReference>
<evidence type="ECO:0000313" key="1">
    <source>
        <dbReference type="EMBL" id="MBH9577107.1"/>
    </source>
</evidence>
<sequence length="202" mass="22694">MSTPPNLPQGLIDAAAPYLHPEHTRWWRRDVTRSYGGGWPVSGFYWLIDQQNRSLHVIEQDGRFTALAGPQALGLASELLRSQPGLPWERMGLAAFARTLVAWLRDPRVQLTDAAFYRQPEFILESWLAGPTYGLDALRKLQREPELQTHADGRWTLQFTALNHVGGAEAWEASGQLSPFSVSSLQPRELVPAGGFYFPDEL</sequence>
<gene>
    <name evidence="1" type="ORF">I7X39_09325</name>
</gene>
<accession>A0A931J598</accession>
<dbReference type="Proteomes" id="UP000613266">
    <property type="component" value="Unassembled WGS sequence"/>
</dbReference>